<name>A0A212L7F0_9HYPH</name>
<proteinExistence type="predicted"/>
<accession>A0A212L7F0</accession>
<dbReference type="AlphaFoldDB" id="A0A212L7F0"/>
<dbReference type="RefSeq" id="WP_288199489.1">
    <property type="nucleotide sequence ID" value="NZ_LT608334.1"/>
</dbReference>
<evidence type="ECO:0000313" key="1">
    <source>
        <dbReference type="EMBL" id="SCM73435.1"/>
    </source>
</evidence>
<gene>
    <name evidence="1" type="ORF">KL86PLE_110066</name>
</gene>
<sequence length="74" mass="8111">MADRRVFTRGARRFEVVVISVTAARRRRARAIRRLAAARMLPSTIARKLGISIADVRAAMAAVDPFGGLFDAGR</sequence>
<reference evidence="1" key="1">
    <citation type="submission" date="2016-08" db="EMBL/GenBank/DDBJ databases">
        <authorList>
            <person name="Seilhamer J.J."/>
        </authorList>
    </citation>
    <scope>NUCLEOTIDE SEQUENCE</scope>
    <source>
        <strain evidence="1">86</strain>
    </source>
</reference>
<dbReference type="EMBL" id="FMJD01000003">
    <property type="protein sequence ID" value="SCM73435.1"/>
    <property type="molecule type" value="Genomic_DNA"/>
</dbReference>
<protein>
    <submittedName>
        <fullName evidence="1">Uncharacterized protein</fullName>
    </submittedName>
</protein>
<organism evidence="1">
    <name type="scientific">uncultured Pleomorphomonas sp</name>
    <dbReference type="NCBI Taxonomy" id="442121"/>
    <lineage>
        <taxon>Bacteria</taxon>
        <taxon>Pseudomonadati</taxon>
        <taxon>Pseudomonadota</taxon>
        <taxon>Alphaproteobacteria</taxon>
        <taxon>Hyphomicrobiales</taxon>
        <taxon>Pleomorphomonadaceae</taxon>
        <taxon>Pleomorphomonas</taxon>
        <taxon>environmental samples</taxon>
    </lineage>
</organism>